<accession>A0ACC5WN85</accession>
<evidence type="ECO:0000313" key="2">
    <source>
        <dbReference type="Proteomes" id="UP000829447"/>
    </source>
</evidence>
<gene>
    <name evidence="1" type="ORF">PGIGA_G00236380</name>
</gene>
<evidence type="ECO:0000313" key="1">
    <source>
        <dbReference type="EMBL" id="MCI4380133.1"/>
    </source>
</evidence>
<name>A0ACC5WN85_PANGG</name>
<reference evidence="1 2" key="1">
    <citation type="journal article" date="2022" name="bioRxiv">
        <title>An ancient truncated duplication of the anti-Mullerian hormone receptor type 2 gene is a potential conserved master sex determinant in the Pangasiidae catfish family.</title>
        <authorList>
            <person name="Wen M."/>
            <person name="Pan Q."/>
            <person name="Jouanno E."/>
            <person name="Montfort J."/>
            <person name="Zahm M."/>
            <person name="Cabau C."/>
            <person name="Klopp C."/>
            <person name="Iampietro C."/>
            <person name="Roques C."/>
            <person name="Bouchez O."/>
            <person name="Castinel A."/>
            <person name="Donnadieu C."/>
            <person name="Parrinello H."/>
            <person name="Poncet C."/>
            <person name="Belmonte E."/>
            <person name="Gautier V."/>
            <person name="Avarre J.-C."/>
            <person name="Dugue R."/>
            <person name="Gustiano R."/>
            <person name="Ha T.T.T."/>
            <person name="Campet M."/>
            <person name="Sriphairoj K."/>
            <person name="Ribolli J."/>
            <person name="de Almeida F.L."/>
            <person name="Desvignes T."/>
            <person name="Postlethwait J.H."/>
            <person name="Bucao C.F."/>
            <person name="Robinson-Rechavi M."/>
            <person name="Bobe J."/>
            <person name="Herpin A."/>
            <person name="Guiguen Y."/>
        </authorList>
    </citation>
    <scope>NUCLEOTIDE SEQUENCE [LARGE SCALE GENOMIC DNA]</scope>
    <source>
        <strain evidence="1">YG-Dec2019</strain>
    </source>
</reference>
<protein>
    <submittedName>
        <fullName evidence="1">Uncharacterized protein</fullName>
    </submittedName>
</protein>
<proteinExistence type="predicted"/>
<dbReference type="EMBL" id="CM040460">
    <property type="protein sequence ID" value="MCI4380133.1"/>
    <property type="molecule type" value="Genomic_DNA"/>
</dbReference>
<dbReference type="Proteomes" id="UP000829447">
    <property type="component" value="Linkage Group LG7"/>
</dbReference>
<keyword evidence="2" id="KW-1185">Reference proteome</keyword>
<sequence>MPQSQHDHVNTAPKCSCPQQRCIFISYEDFGCRGQTGCPQTERLNLNTRSSRNNMPAIIKSFSQTWEHVPWRTE</sequence>
<comment type="caution">
    <text evidence="1">The sequence shown here is derived from an EMBL/GenBank/DDBJ whole genome shotgun (WGS) entry which is preliminary data.</text>
</comment>
<organism evidence="1 2">
    <name type="scientific">Pangasianodon gigas</name>
    <name type="common">Mekong giant catfish</name>
    <name type="synonym">Pangasius gigas</name>
    <dbReference type="NCBI Taxonomy" id="30993"/>
    <lineage>
        <taxon>Eukaryota</taxon>
        <taxon>Metazoa</taxon>
        <taxon>Chordata</taxon>
        <taxon>Craniata</taxon>
        <taxon>Vertebrata</taxon>
        <taxon>Euteleostomi</taxon>
        <taxon>Actinopterygii</taxon>
        <taxon>Neopterygii</taxon>
        <taxon>Teleostei</taxon>
        <taxon>Ostariophysi</taxon>
        <taxon>Siluriformes</taxon>
        <taxon>Pangasiidae</taxon>
        <taxon>Pangasianodon</taxon>
    </lineage>
</organism>